<name>A0A559IVR1_9BACL</name>
<dbReference type="Proteomes" id="UP000318102">
    <property type="component" value="Unassembled WGS sequence"/>
</dbReference>
<evidence type="ECO:0000313" key="1">
    <source>
        <dbReference type="EMBL" id="TVX91693.1"/>
    </source>
</evidence>
<organism evidence="1 2">
    <name type="scientific">Paenibacillus agilis</name>
    <dbReference type="NCBI Taxonomy" id="3020863"/>
    <lineage>
        <taxon>Bacteria</taxon>
        <taxon>Bacillati</taxon>
        <taxon>Bacillota</taxon>
        <taxon>Bacilli</taxon>
        <taxon>Bacillales</taxon>
        <taxon>Paenibacillaceae</taxon>
        <taxon>Paenibacillus</taxon>
    </lineage>
</organism>
<gene>
    <name evidence="1" type="ORF">FPZ44_00645</name>
</gene>
<comment type="caution">
    <text evidence="1">The sequence shown here is derived from an EMBL/GenBank/DDBJ whole genome shotgun (WGS) entry which is preliminary data.</text>
</comment>
<accession>A0A559IVR1</accession>
<proteinExistence type="predicted"/>
<dbReference type="RefSeq" id="WP_144986441.1">
    <property type="nucleotide sequence ID" value="NZ_VNJK01000001.1"/>
</dbReference>
<evidence type="ECO:0000313" key="2">
    <source>
        <dbReference type="Proteomes" id="UP000318102"/>
    </source>
</evidence>
<dbReference type="AlphaFoldDB" id="A0A559IVR1"/>
<dbReference type="EMBL" id="VNJK01000001">
    <property type="protein sequence ID" value="TVX91693.1"/>
    <property type="molecule type" value="Genomic_DNA"/>
</dbReference>
<keyword evidence="2" id="KW-1185">Reference proteome</keyword>
<sequence length="60" mass="6781">MSLLDISLQPDEVIARIRQRVSSGGSVSKKQVKQSDPELMRSALFYFPSWEHAVKHADPL</sequence>
<protein>
    <submittedName>
        <fullName evidence="1">Uncharacterized protein</fullName>
    </submittedName>
</protein>
<reference evidence="1 2" key="1">
    <citation type="submission" date="2019-07" db="EMBL/GenBank/DDBJ databases">
        <authorList>
            <person name="Kim J."/>
        </authorList>
    </citation>
    <scope>NUCLEOTIDE SEQUENCE [LARGE SCALE GENOMIC DNA]</scope>
    <source>
        <strain evidence="1 2">N4</strain>
    </source>
</reference>